<dbReference type="EMBL" id="JARVII010000017">
    <property type="protein sequence ID" value="MDG9699826.1"/>
    <property type="molecule type" value="Genomic_DNA"/>
</dbReference>
<proteinExistence type="predicted"/>
<dbReference type="SMART" id="SM01204">
    <property type="entry name" value="FIST_C"/>
    <property type="match status" value="1"/>
</dbReference>
<feature type="domain" description="FIST" evidence="1">
    <location>
        <begin position="37"/>
        <end position="229"/>
    </location>
</feature>
<dbReference type="SMART" id="SM00897">
    <property type="entry name" value="FIST"/>
    <property type="match status" value="1"/>
</dbReference>
<evidence type="ECO:0000259" key="1">
    <source>
        <dbReference type="SMART" id="SM00897"/>
    </source>
</evidence>
<keyword evidence="4" id="KW-1185">Reference proteome</keyword>
<dbReference type="RefSeq" id="WP_279524657.1">
    <property type="nucleotide sequence ID" value="NZ_JARVII010000017.1"/>
</dbReference>
<feature type="domain" description="FIST C-domain" evidence="2">
    <location>
        <begin position="248"/>
        <end position="415"/>
    </location>
</feature>
<dbReference type="AlphaFoldDB" id="A0AAW6RMK3"/>
<organism evidence="3 4">
    <name type="scientific">Ottowia cancrivicina</name>
    <dbReference type="NCBI Taxonomy" id="3040346"/>
    <lineage>
        <taxon>Bacteria</taxon>
        <taxon>Pseudomonadati</taxon>
        <taxon>Pseudomonadota</taxon>
        <taxon>Betaproteobacteria</taxon>
        <taxon>Burkholderiales</taxon>
        <taxon>Comamonadaceae</taxon>
        <taxon>Ottowia</taxon>
    </lineage>
</organism>
<dbReference type="InterPro" id="IPR019494">
    <property type="entry name" value="FIST_C"/>
</dbReference>
<name>A0AAW6RMK3_9BURK</name>
<comment type="caution">
    <text evidence="3">The sequence shown here is derived from an EMBL/GenBank/DDBJ whole genome shotgun (WGS) entry which is preliminary data.</text>
</comment>
<dbReference type="PANTHER" id="PTHR14939:SF5">
    <property type="entry name" value="F-BOX ONLY PROTEIN 22"/>
    <property type="match status" value="1"/>
</dbReference>
<protein>
    <submittedName>
        <fullName evidence="3">FIST C-terminal domain-containing protein</fullName>
    </submittedName>
</protein>
<dbReference type="PANTHER" id="PTHR14939">
    <property type="entry name" value="F-BOX ONLY PROTEIN 22"/>
    <property type="match status" value="1"/>
</dbReference>
<dbReference type="Pfam" id="PF08495">
    <property type="entry name" value="FIST"/>
    <property type="match status" value="1"/>
</dbReference>
<gene>
    <name evidence="3" type="ORF">QB898_08915</name>
</gene>
<evidence type="ECO:0000259" key="2">
    <source>
        <dbReference type="SMART" id="SM01204"/>
    </source>
</evidence>
<evidence type="ECO:0000313" key="3">
    <source>
        <dbReference type="EMBL" id="MDG9699826.1"/>
    </source>
</evidence>
<evidence type="ECO:0000313" key="4">
    <source>
        <dbReference type="Proteomes" id="UP001237156"/>
    </source>
</evidence>
<reference evidence="3 4" key="1">
    <citation type="submission" date="2023-04" db="EMBL/GenBank/DDBJ databases">
        <title>Ottowia paracancer sp. nov., isolated from human stomach.</title>
        <authorList>
            <person name="Song Y."/>
        </authorList>
    </citation>
    <scope>NUCLEOTIDE SEQUENCE [LARGE SCALE GENOMIC DNA]</scope>
    <source>
        <strain evidence="3 4">10c7w1</strain>
    </source>
</reference>
<sequence length="433" mass="45109">MKLFPVGHATHPQWQMAAHLALAQLRAQMALPGYASSPTLGLLYITSPYVPHAQHLLDWLAEALPGVLGWAGAVGVGVAASNAEYLDEPALSVMLCELPPEQWRVFSGVAPLRRQGVFSPQAALVHADAHTPDVAGLIAELADCTACGHLFGGLAASRGATVQMAASRSGGMAGGALLGGVFSGGLTGVAFGEGVPLITRVTQGCHPVGPWHTITRSEGNMVFEIDGEPALDVMLDDMRIDLCQPQQAMHAVRQMLVGLCDAQAACPAVSCGMSEELALRHGRFGADVLARHLVGIDPGQRGLAVADAVHCGQRLAFCQRDAAKARADLRRICSGIRDLLEPAFIPAETAAALAAPPPLSQPHPARRIAGAIYVSCASRGGPHFGHPGAELQTIRQALGDVPLTGFFSGGEIASRRLLGYAGVLTVFVDEAIS</sequence>
<dbReference type="InterPro" id="IPR013702">
    <property type="entry name" value="FIST_domain_N"/>
</dbReference>
<dbReference type="Proteomes" id="UP001237156">
    <property type="component" value="Unassembled WGS sequence"/>
</dbReference>
<accession>A0AAW6RMK3</accession>
<dbReference type="Pfam" id="PF10442">
    <property type="entry name" value="FIST_C"/>
    <property type="match status" value="1"/>
</dbReference>